<dbReference type="HOGENOM" id="CLU_1860694_0_0_2"/>
<dbReference type="Gene3D" id="3.30.300.20">
    <property type="match status" value="1"/>
</dbReference>
<proteinExistence type="predicted"/>
<evidence type="ECO:0000313" key="1">
    <source>
        <dbReference type="EMBL" id="ACP35270.1"/>
    </source>
</evidence>
<name>C3MPF7_SACI2</name>
<dbReference type="GeneID" id="7797768"/>
<accession>C3MPF7</accession>
<organism evidence="1 2">
    <name type="scientific">Saccharolobus islandicus (strain L.S.2.15 / Lassen #1)</name>
    <name type="common">Sulfolobus islandicus</name>
    <dbReference type="NCBI Taxonomy" id="429572"/>
    <lineage>
        <taxon>Archaea</taxon>
        <taxon>Thermoproteota</taxon>
        <taxon>Thermoprotei</taxon>
        <taxon>Sulfolobales</taxon>
        <taxon>Sulfolobaceae</taxon>
        <taxon>Saccharolobus</taxon>
    </lineage>
</organism>
<gene>
    <name evidence="1" type="ordered locus">LS215_1259</name>
</gene>
<sequence length="139" mass="15588">MTTITFTAEGKLERDKVIVDLNGTEIRVGLLGSDNPTPEEFCLASAISCLILTVYYIAREKGVAINSIEGYIEGKMDTKGFQGFKEVPPGLLEVNYELIVDSKDTRISEILKEAEERCPMRDTLTRSVKVNINWKIKRS</sequence>
<dbReference type="Proteomes" id="UP000001747">
    <property type="component" value="Chromosome"/>
</dbReference>
<dbReference type="InterPro" id="IPR015946">
    <property type="entry name" value="KH_dom-like_a/b"/>
</dbReference>
<reference evidence="1 2" key="1">
    <citation type="journal article" date="2009" name="Proc. Natl. Acad. Sci. U.S.A.">
        <title>Biogeography of the Sulfolobus islandicus pan-genome.</title>
        <authorList>
            <person name="Reno M.L."/>
            <person name="Held N.L."/>
            <person name="Fields C.J."/>
            <person name="Burke P.V."/>
            <person name="Whitaker R.J."/>
        </authorList>
    </citation>
    <scope>NUCLEOTIDE SEQUENCE [LARGE SCALE GENOMIC DNA]</scope>
    <source>
        <strain evidence="2">L.S.2.15 / Lassen #1</strain>
    </source>
</reference>
<dbReference type="AlphaFoldDB" id="C3MPF7"/>
<dbReference type="Pfam" id="PF02566">
    <property type="entry name" value="OsmC"/>
    <property type="match status" value="1"/>
</dbReference>
<dbReference type="InterPro" id="IPR052924">
    <property type="entry name" value="OsmC/Ohr_hydroprdx_reductase"/>
</dbReference>
<dbReference type="PANTHER" id="PTHR35368:SF1">
    <property type="entry name" value="HYDROPEROXIDE REDUCTASE"/>
    <property type="match status" value="1"/>
</dbReference>
<dbReference type="InterPro" id="IPR003718">
    <property type="entry name" value="OsmC/Ohr_fam"/>
</dbReference>
<dbReference type="InterPro" id="IPR036102">
    <property type="entry name" value="OsmC/Ohrsf"/>
</dbReference>
<evidence type="ECO:0000313" key="2">
    <source>
        <dbReference type="Proteomes" id="UP000001747"/>
    </source>
</evidence>
<dbReference type="EMBL" id="CP001399">
    <property type="protein sequence ID" value="ACP35270.1"/>
    <property type="molecule type" value="Genomic_DNA"/>
</dbReference>
<dbReference type="KEGG" id="sis:LS215_1259"/>
<dbReference type="RefSeq" id="WP_012713603.1">
    <property type="nucleotide sequence ID" value="NC_012589.1"/>
</dbReference>
<protein>
    <submittedName>
        <fullName evidence="1">OsmC family protein</fullName>
    </submittedName>
</protein>
<dbReference type="OrthoDB" id="106754at2157"/>
<dbReference type="PANTHER" id="PTHR35368">
    <property type="entry name" value="HYDROPEROXIDE REDUCTASE"/>
    <property type="match status" value="1"/>
</dbReference>
<dbReference type="SUPFAM" id="SSF82784">
    <property type="entry name" value="OsmC-like"/>
    <property type="match status" value="1"/>
</dbReference>